<feature type="signal peptide" evidence="1">
    <location>
        <begin position="1"/>
        <end position="23"/>
    </location>
</feature>
<protein>
    <recommendedName>
        <fullName evidence="4">Prealbumin-like fold domain-containing protein</fullName>
    </recommendedName>
</protein>
<sequence length="115" mass="12670">MKTTLRSLTAVLLLLAMMSFQLIKTQLTITIRNELGNTEAGTTVRLFETEDDYKAETNPVAEGKTDAKGVVKFKELKAISYYVIASKDDKDNTGGGEQTGKLEANRINKVTIVIQ</sequence>
<name>A0ABW3K1J3_9BACT</name>
<organism evidence="2 3">
    <name type="scientific">Ohtaekwangia kribbensis</name>
    <dbReference type="NCBI Taxonomy" id="688913"/>
    <lineage>
        <taxon>Bacteria</taxon>
        <taxon>Pseudomonadati</taxon>
        <taxon>Bacteroidota</taxon>
        <taxon>Cytophagia</taxon>
        <taxon>Cytophagales</taxon>
        <taxon>Fulvivirgaceae</taxon>
        <taxon>Ohtaekwangia</taxon>
    </lineage>
</organism>
<dbReference type="Gene3D" id="2.60.40.10">
    <property type="entry name" value="Immunoglobulins"/>
    <property type="match status" value="1"/>
</dbReference>
<keyword evidence="3" id="KW-1185">Reference proteome</keyword>
<reference evidence="3" key="1">
    <citation type="journal article" date="2019" name="Int. J. Syst. Evol. Microbiol.">
        <title>The Global Catalogue of Microorganisms (GCM) 10K type strain sequencing project: providing services to taxonomists for standard genome sequencing and annotation.</title>
        <authorList>
            <consortium name="The Broad Institute Genomics Platform"/>
            <consortium name="The Broad Institute Genome Sequencing Center for Infectious Disease"/>
            <person name="Wu L."/>
            <person name="Ma J."/>
        </authorList>
    </citation>
    <scope>NUCLEOTIDE SEQUENCE [LARGE SCALE GENOMIC DNA]</scope>
    <source>
        <strain evidence="3">CCUG 58938</strain>
    </source>
</reference>
<gene>
    <name evidence="2" type="ORF">ACFQ21_06065</name>
</gene>
<evidence type="ECO:0000313" key="2">
    <source>
        <dbReference type="EMBL" id="MFD0998862.1"/>
    </source>
</evidence>
<dbReference type="Proteomes" id="UP001597112">
    <property type="component" value="Unassembled WGS sequence"/>
</dbReference>
<comment type="caution">
    <text evidence="2">The sequence shown here is derived from an EMBL/GenBank/DDBJ whole genome shotgun (WGS) entry which is preliminary data.</text>
</comment>
<keyword evidence="1" id="KW-0732">Signal</keyword>
<evidence type="ECO:0000256" key="1">
    <source>
        <dbReference type="SAM" id="SignalP"/>
    </source>
</evidence>
<evidence type="ECO:0008006" key="4">
    <source>
        <dbReference type="Google" id="ProtNLM"/>
    </source>
</evidence>
<evidence type="ECO:0000313" key="3">
    <source>
        <dbReference type="Proteomes" id="UP001597112"/>
    </source>
</evidence>
<dbReference type="InterPro" id="IPR013783">
    <property type="entry name" value="Ig-like_fold"/>
</dbReference>
<proteinExistence type="predicted"/>
<dbReference type="RefSeq" id="WP_377576261.1">
    <property type="nucleotide sequence ID" value="NZ_JBHTKA010000001.1"/>
</dbReference>
<accession>A0ABW3K1J3</accession>
<feature type="chain" id="PRO_5046165098" description="Prealbumin-like fold domain-containing protein" evidence="1">
    <location>
        <begin position="24"/>
        <end position="115"/>
    </location>
</feature>
<dbReference type="EMBL" id="JBHTKA010000001">
    <property type="protein sequence ID" value="MFD0998862.1"/>
    <property type="molecule type" value="Genomic_DNA"/>
</dbReference>